<dbReference type="EMBL" id="LAVV01012106">
    <property type="protein sequence ID" value="KNZ47021.1"/>
    <property type="molecule type" value="Genomic_DNA"/>
</dbReference>
<dbReference type="GO" id="GO:0008270">
    <property type="term" value="F:zinc ion binding"/>
    <property type="evidence" value="ECO:0007669"/>
    <property type="project" value="InterPro"/>
</dbReference>
<dbReference type="AlphaFoldDB" id="A0A0L6UET4"/>
<keyword evidence="3" id="KW-0539">Nucleus</keyword>
<proteinExistence type="predicted"/>
<comment type="caution">
    <text evidence="6">The sequence shown here is derived from an EMBL/GenBank/DDBJ whole genome shotgun (WGS) entry which is preliminary data.</text>
</comment>
<dbReference type="Proteomes" id="UP000037035">
    <property type="component" value="Unassembled WGS sequence"/>
</dbReference>
<dbReference type="STRING" id="27349.A0A0L6UET4"/>
<dbReference type="SMART" id="SM00066">
    <property type="entry name" value="GAL4"/>
    <property type="match status" value="1"/>
</dbReference>
<keyword evidence="4" id="KW-0175">Coiled coil</keyword>
<sequence length="803" mass="92001">MYQQQLLPSTSSQLPLVPLINNLTHNNRPSINSFTPRRPARPITKCDRCRSRKSRCDSGQPCESCLKSKAICEYTDGRPTKGLPEGSLPINSYPNVSNQLVTSTVSLEEDRHNLMEKIDKLQRLLNDVTARQAIQAYGLNFSLQNRNPSSSCDPGFGIDLETDNLITHFSKLWLRKEPDQSFFKATHPALVQLRQHQIPRWRQSTRWTCWSDYHAQSRYQQLTRFDPSILPDENECRDLFRRFLLSCDWYFEVLTEPEMNVAEAELHHYRSLGFTPTSPEQWTRVALALAVCRLTLACLDWAGTDESEQLSRKRCERILKWCDLSVMALHRAEIDQNPTVEAMRVLIILTSTIFFETDYGLMGSSPQMLKLHEVAVDVSERLNLHRDPPSQLSSKEKDDRRRMWWALVTIDSHFYSTGATSHSVLRLQNSDTKLPLPRQIYASNTLPDNHLVPLDLRSARSRFELGKFNNRCCQLLAQRKPLATLSDIWKLDQDLVALEASVIPEQRLATDLDLSTIFQRPLRPAGPTDEALRNGQQIFYIGFWHIRSKIHRGLLYTKQTSCDSSKSSINVDSHRQIVRRCSYCLLHLYRHTKLPTAFISAIASAALTLSLELIDQPSQPYNFETRTIIIECFSRLQTNSSPIIGRACQVLEYFLDPTQPRVGIPRSYEGALREWQEFDNQEAFSWQTEDVTRENRSDWFIPPATDQRDATLSLSANPAFPIDARDLCYPTKSSPEQAACESNGTPMLNLCSPLKPSPEQSSEMYSKEQASEMHGIDFCYSLQPRVEQTPGAQGLNWDYPSFS</sequence>
<evidence type="ECO:0000313" key="7">
    <source>
        <dbReference type="Proteomes" id="UP000037035"/>
    </source>
</evidence>
<dbReference type="OrthoDB" id="3364175at2759"/>
<dbReference type="Pfam" id="PF04082">
    <property type="entry name" value="Fungal_trans"/>
    <property type="match status" value="1"/>
</dbReference>
<keyword evidence="2" id="KW-0479">Metal-binding</keyword>
<dbReference type="GO" id="GO:0005634">
    <property type="term" value="C:nucleus"/>
    <property type="evidence" value="ECO:0007669"/>
    <property type="project" value="UniProtKB-SubCell"/>
</dbReference>
<accession>A0A0L6UET4</accession>
<dbReference type="InterPro" id="IPR036864">
    <property type="entry name" value="Zn2-C6_fun-type_DNA-bd_sf"/>
</dbReference>
<keyword evidence="7" id="KW-1185">Reference proteome</keyword>
<comment type="subcellular location">
    <subcellularLocation>
        <location evidence="1">Nucleus</location>
    </subcellularLocation>
</comment>
<dbReference type="InterPro" id="IPR050613">
    <property type="entry name" value="Sec_Metabolite_Reg"/>
</dbReference>
<dbReference type="PANTHER" id="PTHR31001">
    <property type="entry name" value="UNCHARACTERIZED TRANSCRIPTIONAL REGULATORY PROTEIN"/>
    <property type="match status" value="1"/>
</dbReference>
<organism evidence="6 7">
    <name type="scientific">Puccinia sorghi</name>
    <dbReference type="NCBI Taxonomy" id="27349"/>
    <lineage>
        <taxon>Eukaryota</taxon>
        <taxon>Fungi</taxon>
        <taxon>Dikarya</taxon>
        <taxon>Basidiomycota</taxon>
        <taxon>Pucciniomycotina</taxon>
        <taxon>Pucciniomycetes</taxon>
        <taxon>Pucciniales</taxon>
        <taxon>Pucciniaceae</taxon>
        <taxon>Puccinia</taxon>
    </lineage>
</organism>
<evidence type="ECO:0000256" key="1">
    <source>
        <dbReference type="ARBA" id="ARBA00004123"/>
    </source>
</evidence>
<dbReference type="PROSITE" id="PS50048">
    <property type="entry name" value="ZN2_CY6_FUNGAL_2"/>
    <property type="match status" value="1"/>
</dbReference>
<dbReference type="CDD" id="cd12148">
    <property type="entry name" value="fungal_TF_MHR"/>
    <property type="match status" value="1"/>
</dbReference>
<dbReference type="CDD" id="cd00067">
    <property type="entry name" value="GAL4"/>
    <property type="match status" value="1"/>
</dbReference>
<reference evidence="6 7" key="1">
    <citation type="submission" date="2015-08" db="EMBL/GenBank/DDBJ databases">
        <title>Next Generation Sequencing and Analysis of the Genome of Puccinia sorghi L Schw, the Causal Agent of Maize Common Rust.</title>
        <authorList>
            <person name="Rochi L."/>
            <person name="Burguener G."/>
            <person name="Darino M."/>
            <person name="Turjanski A."/>
            <person name="Kreff E."/>
            <person name="Dieguez M.J."/>
            <person name="Sacco F."/>
        </authorList>
    </citation>
    <scope>NUCLEOTIDE SEQUENCE [LARGE SCALE GENOMIC DNA]</scope>
    <source>
        <strain evidence="6 7">RO10H11247</strain>
    </source>
</reference>
<feature type="domain" description="Zn(2)-C6 fungal-type" evidence="5">
    <location>
        <begin position="45"/>
        <end position="74"/>
    </location>
</feature>
<dbReference type="SUPFAM" id="SSF57701">
    <property type="entry name" value="Zn2/Cys6 DNA-binding domain"/>
    <property type="match status" value="1"/>
</dbReference>
<dbReference type="VEuPathDB" id="FungiDB:VP01_674g4"/>
<dbReference type="GO" id="GO:0003677">
    <property type="term" value="F:DNA binding"/>
    <property type="evidence" value="ECO:0007669"/>
    <property type="project" value="InterPro"/>
</dbReference>
<evidence type="ECO:0000256" key="4">
    <source>
        <dbReference type="SAM" id="Coils"/>
    </source>
</evidence>
<dbReference type="InterPro" id="IPR007219">
    <property type="entry name" value="XnlR_reg_dom"/>
</dbReference>
<dbReference type="GO" id="GO:0006351">
    <property type="term" value="P:DNA-templated transcription"/>
    <property type="evidence" value="ECO:0007669"/>
    <property type="project" value="InterPro"/>
</dbReference>
<dbReference type="PANTHER" id="PTHR31001:SF89">
    <property type="entry name" value="ZN(2)-C6 FUNGAL-TYPE DOMAIN-CONTAINING PROTEIN"/>
    <property type="match status" value="1"/>
</dbReference>
<evidence type="ECO:0000256" key="2">
    <source>
        <dbReference type="ARBA" id="ARBA00022723"/>
    </source>
</evidence>
<protein>
    <recommendedName>
        <fullName evidence="5">Zn(2)-C6 fungal-type domain-containing protein</fullName>
    </recommendedName>
</protein>
<evidence type="ECO:0000313" key="6">
    <source>
        <dbReference type="EMBL" id="KNZ47021.1"/>
    </source>
</evidence>
<dbReference type="Gene3D" id="4.10.240.10">
    <property type="entry name" value="Zn(2)-C6 fungal-type DNA-binding domain"/>
    <property type="match status" value="1"/>
</dbReference>
<dbReference type="Pfam" id="PF00172">
    <property type="entry name" value="Zn_clus"/>
    <property type="match status" value="1"/>
</dbReference>
<dbReference type="GO" id="GO:0000981">
    <property type="term" value="F:DNA-binding transcription factor activity, RNA polymerase II-specific"/>
    <property type="evidence" value="ECO:0007669"/>
    <property type="project" value="InterPro"/>
</dbReference>
<name>A0A0L6UET4_9BASI</name>
<feature type="coiled-coil region" evidence="4">
    <location>
        <begin position="104"/>
        <end position="131"/>
    </location>
</feature>
<evidence type="ECO:0000256" key="3">
    <source>
        <dbReference type="ARBA" id="ARBA00023242"/>
    </source>
</evidence>
<dbReference type="InterPro" id="IPR001138">
    <property type="entry name" value="Zn2Cys6_DnaBD"/>
</dbReference>
<gene>
    <name evidence="6" type="ORF">VP01_674g4</name>
</gene>
<evidence type="ECO:0000259" key="5">
    <source>
        <dbReference type="PROSITE" id="PS50048"/>
    </source>
</evidence>